<gene>
    <name evidence="1" type="ORF">CDL15_Pgr013939</name>
</gene>
<name>A0A218WAK6_PUNGR</name>
<comment type="caution">
    <text evidence="1">The sequence shown here is derived from an EMBL/GenBank/DDBJ whole genome shotgun (WGS) entry which is preliminary data.</text>
</comment>
<proteinExistence type="predicted"/>
<reference evidence="2" key="1">
    <citation type="journal article" date="2017" name="Plant J.">
        <title>The pomegranate (Punica granatum L.) genome and the genomics of punicalagin biosynthesis.</title>
        <authorList>
            <person name="Qin G."/>
            <person name="Xu C."/>
            <person name="Ming R."/>
            <person name="Tang H."/>
            <person name="Guyot R."/>
            <person name="Kramer E.M."/>
            <person name="Hu Y."/>
            <person name="Yi X."/>
            <person name="Qi Y."/>
            <person name="Xu X."/>
            <person name="Gao Z."/>
            <person name="Pan H."/>
            <person name="Jian J."/>
            <person name="Tian Y."/>
            <person name="Yue Z."/>
            <person name="Xu Y."/>
        </authorList>
    </citation>
    <scope>NUCLEOTIDE SEQUENCE [LARGE SCALE GENOMIC DNA]</scope>
    <source>
        <strain evidence="2">cv. Dabenzi</strain>
    </source>
</reference>
<accession>A0A218WAK6</accession>
<protein>
    <submittedName>
        <fullName evidence="1">Uncharacterized protein</fullName>
    </submittedName>
</protein>
<dbReference type="AlphaFoldDB" id="A0A218WAK6"/>
<sequence length="68" mass="7733">MLLSRDLYLASGKKLASGNRVKLRRVRYPIRYGRPDWVKWFQARHQLDGLDSAGPGAASGDSERPEDF</sequence>
<organism evidence="1 2">
    <name type="scientific">Punica granatum</name>
    <name type="common">Pomegranate</name>
    <dbReference type="NCBI Taxonomy" id="22663"/>
    <lineage>
        <taxon>Eukaryota</taxon>
        <taxon>Viridiplantae</taxon>
        <taxon>Streptophyta</taxon>
        <taxon>Embryophyta</taxon>
        <taxon>Tracheophyta</taxon>
        <taxon>Spermatophyta</taxon>
        <taxon>Magnoliopsida</taxon>
        <taxon>eudicotyledons</taxon>
        <taxon>Gunneridae</taxon>
        <taxon>Pentapetalae</taxon>
        <taxon>rosids</taxon>
        <taxon>malvids</taxon>
        <taxon>Myrtales</taxon>
        <taxon>Lythraceae</taxon>
        <taxon>Punica</taxon>
    </lineage>
</organism>
<evidence type="ECO:0000313" key="1">
    <source>
        <dbReference type="EMBL" id="OWM69478.1"/>
    </source>
</evidence>
<evidence type="ECO:0000313" key="2">
    <source>
        <dbReference type="Proteomes" id="UP000197138"/>
    </source>
</evidence>
<dbReference type="EMBL" id="MTKT01004864">
    <property type="protein sequence ID" value="OWM69478.1"/>
    <property type="molecule type" value="Genomic_DNA"/>
</dbReference>
<dbReference type="Proteomes" id="UP000197138">
    <property type="component" value="Unassembled WGS sequence"/>
</dbReference>